<protein>
    <submittedName>
        <fullName evidence="1">GrpB family protein</fullName>
    </submittedName>
</protein>
<evidence type="ECO:0000313" key="2">
    <source>
        <dbReference type="Proteomes" id="UP000176944"/>
    </source>
</evidence>
<proteinExistence type="predicted"/>
<reference evidence="2" key="1">
    <citation type="submission" date="2016-10" db="EMBL/GenBank/DDBJ databases">
        <title>Comparative genomics uncovers the prolific and rare metabolic potential of the cyanobacterial genus Moorea.</title>
        <authorList>
            <person name="Leao T."/>
            <person name="Castelao G."/>
            <person name="Korobeynikov A."/>
            <person name="Monroe E.A."/>
            <person name="Podell S."/>
            <person name="Glukhov E."/>
            <person name="Allen E."/>
            <person name="Gerwick W.H."/>
            <person name="Gerwick L."/>
        </authorList>
    </citation>
    <scope>NUCLEOTIDE SEQUENCE [LARGE SCALE GENOMIC DNA]</scope>
    <source>
        <strain evidence="2">JHB</strain>
    </source>
</reference>
<dbReference type="EMBL" id="CP017708">
    <property type="protein sequence ID" value="AOY84439.2"/>
    <property type="molecule type" value="Genomic_DNA"/>
</dbReference>
<dbReference type="InterPro" id="IPR007344">
    <property type="entry name" value="GrpB/CoaE"/>
</dbReference>
<dbReference type="PANTHER" id="PTHR34822:SF1">
    <property type="entry name" value="GRPB FAMILY PROTEIN"/>
    <property type="match status" value="1"/>
</dbReference>
<dbReference type="SUPFAM" id="SSF81301">
    <property type="entry name" value="Nucleotidyltransferase"/>
    <property type="match status" value="1"/>
</dbReference>
<organism evidence="1 2">
    <name type="scientific">Moorena producens (strain JHB)</name>
    <dbReference type="NCBI Taxonomy" id="1454205"/>
    <lineage>
        <taxon>Bacteria</taxon>
        <taxon>Bacillati</taxon>
        <taxon>Cyanobacteriota</taxon>
        <taxon>Cyanophyceae</taxon>
        <taxon>Coleofasciculales</taxon>
        <taxon>Coleofasciculaceae</taxon>
        <taxon>Moorena</taxon>
    </lineage>
</organism>
<dbReference type="InterPro" id="IPR043519">
    <property type="entry name" value="NT_sf"/>
</dbReference>
<dbReference type="AlphaFoldDB" id="A0A1D9G9X0"/>
<gene>
    <name evidence="1" type="ORF">BJP36_00275</name>
</gene>
<dbReference type="PANTHER" id="PTHR34822">
    <property type="entry name" value="GRPB DOMAIN PROTEIN (AFU_ORTHOLOGUE AFUA_1G01530)"/>
    <property type="match status" value="1"/>
</dbReference>
<name>A0A1D9G9X0_MOOP1</name>
<accession>A0A1D9G9X0</accession>
<dbReference type="Pfam" id="PF04229">
    <property type="entry name" value="GrpB"/>
    <property type="match status" value="1"/>
</dbReference>
<dbReference type="Proteomes" id="UP000176944">
    <property type="component" value="Chromosome"/>
</dbReference>
<dbReference type="Gene3D" id="3.30.460.10">
    <property type="entry name" value="Beta Polymerase, domain 2"/>
    <property type="match status" value="1"/>
</dbReference>
<sequence>MDFFNFWFVTTPPYSLLPTPCSLKPTASKYLTQFQTAIVMSIKVEVVPHDPKWRDEFERESKQIALAVGDNLVAVHHIGSTSIPELHAKPIIDILVEVKDISKVDENSLGMETIGYEGMGEYGIPGRRFFRKHNQLGIRTHHIHMFEVNSLEVERHLAFRDYMIAHLNDAQKYGELKRKLAKKYPDNIEAYMDGKDGFIKEMDRKAAEWRRECRM</sequence>
<evidence type="ECO:0000313" key="1">
    <source>
        <dbReference type="EMBL" id="AOY84439.2"/>
    </source>
</evidence>